<name>A0A9Y2NHF8_9PSEU</name>
<dbReference type="InterPro" id="IPR001314">
    <property type="entry name" value="Peptidase_S1A"/>
</dbReference>
<dbReference type="GO" id="GO:0004252">
    <property type="term" value="F:serine-type endopeptidase activity"/>
    <property type="evidence" value="ECO:0007669"/>
    <property type="project" value="InterPro"/>
</dbReference>
<dbReference type="CDD" id="cd00190">
    <property type="entry name" value="Tryp_SPc"/>
    <property type="match status" value="1"/>
</dbReference>
<dbReference type="Proteomes" id="UP001239397">
    <property type="component" value="Chromosome"/>
</dbReference>
<accession>A0A9Y2NHF8</accession>
<keyword evidence="4" id="KW-0378">Hydrolase</keyword>
<protein>
    <submittedName>
        <fullName evidence="4">Serine protease</fullName>
    </submittedName>
</protein>
<dbReference type="PROSITE" id="PS50240">
    <property type="entry name" value="TRYPSIN_DOM"/>
    <property type="match status" value="1"/>
</dbReference>
<gene>
    <name evidence="4" type="ORF">QRX60_48895</name>
</gene>
<dbReference type="AlphaFoldDB" id="A0A9Y2NHF8"/>
<evidence type="ECO:0000313" key="5">
    <source>
        <dbReference type="Proteomes" id="UP001239397"/>
    </source>
</evidence>
<evidence type="ECO:0000313" key="4">
    <source>
        <dbReference type="EMBL" id="WIY01844.1"/>
    </source>
</evidence>
<proteinExistence type="predicted"/>
<keyword evidence="1" id="KW-1015">Disulfide bond</keyword>
<keyword evidence="4" id="KW-0645">Protease</keyword>
<dbReference type="PANTHER" id="PTHR24256">
    <property type="entry name" value="TRYPTASE-RELATED"/>
    <property type="match status" value="1"/>
</dbReference>
<evidence type="ECO:0000256" key="1">
    <source>
        <dbReference type="ARBA" id="ARBA00023157"/>
    </source>
</evidence>
<keyword evidence="5" id="KW-1185">Reference proteome</keyword>
<dbReference type="EMBL" id="CP127295">
    <property type="protein sequence ID" value="WIY01844.1"/>
    <property type="molecule type" value="Genomic_DNA"/>
</dbReference>
<evidence type="ECO:0000259" key="3">
    <source>
        <dbReference type="PROSITE" id="PS50240"/>
    </source>
</evidence>
<dbReference type="SMART" id="SM00020">
    <property type="entry name" value="Tryp_SPc"/>
    <property type="match status" value="1"/>
</dbReference>
<feature type="domain" description="Peptidase S1" evidence="3">
    <location>
        <begin position="12"/>
        <end position="266"/>
    </location>
</feature>
<sequence>MGTASASVQPNIVGGNAATVPTPWMASIQYTAPKYGITNAKPWCGGALAFRSWVVTNAHCMTDMPAEVAAAVTNGQHFAAGATSIPMSDRQFSVRVGSHDRTQGGETATVTRIVVHPGWTWGATAPTDDIAMLKLDHPVNSQPIQLAPRAAQPGDRVQLFGWGADQPDGSSANLPTQLQQLATTVVDPARCADGGQTADEICTDNPNRTDGPGHGDSGGPAVKYVHGTAQLVGGCSRGTSSPYPGVAPTIYTSSPDFRSWIYDTARGVPAAA</sequence>
<dbReference type="InterPro" id="IPR043504">
    <property type="entry name" value="Peptidase_S1_PA_chymotrypsin"/>
</dbReference>
<reference evidence="4 5" key="1">
    <citation type="submission" date="2023-06" db="EMBL/GenBank/DDBJ databases">
        <authorList>
            <person name="Oyuntsetseg B."/>
            <person name="Kim S.B."/>
        </authorList>
    </citation>
    <scope>NUCLEOTIDE SEQUENCE [LARGE SCALE GENOMIC DNA]</scope>
    <source>
        <strain evidence="4 5">4-36</strain>
    </source>
</reference>
<dbReference type="Pfam" id="PF00089">
    <property type="entry name" value="Trypsin"/>
    <property type="match status" value="1"/>
</dbReference>
<dbReference type="InterPro" id="IPR051487">
    <property type="entry name" value="Ser/Thr_Proteases_Immune/Dev"/>
</dbReference>
<evidence type="ECO:0000256" key="2">
    <source>
        <dbReference type="SAM" id="MobiDB-lite"/>
    </source>
</evidence>
<organism evidence="4 5">
    <name type="scientific">Amycolatopsis mongoliensis</name>
    <dbReference type="NCBI Taxonomy" id="715475"/>
    <lineage>
        <taxon>Bacteria</taxon>
        <taxon>Bacillati</taxon>
        <taxon>Actinomycetota</taxon>
        <taxon>Actinomycetes</taxon>
        <taxon>Pseudonocardiales</taxon>
        <taxon>Pseudonocardiaceae</taxon>
        <taxon>Amycolatopsis</taxon>
    </lineage>
</organism>
<dbReference type="InterPro" id="IPR009003">
    <property type="entry name" value="Peptidase_S1_PA"/>
</dbReference>
<dbReference type="Gene3D" id="2.40.10.10">
    <property type="entry name" value="Trypsin-like serine proteases"/>
    <property type="match status" value="1"/>
</dbReference>
<dbReference type="PRINTS" id="PR00722">
    <property type="entry name" value="CHYMOTRYPSIN"/>
</dbReference>
<feature type="region of interest" description="Disordered" evidence="2">
    <location>
        <begin position="200"/>
        <end position="221"/>
    </location>
</feature>
<dbReference type="KEGG" id="amog:QRX60_48895"/>
<dbReference type="SUPFAM" id="SSF50494">
    <property type="entry name" value="Trypsin-like serine proteases"/>
    <property type="match status" value="1"/>
</dbReference>
<dbReference type="GO" id="GO:0006508">
    <property type="term" value="P:proteolysis"/>
    <property type="evidence" value="ECO:0007669"/>
    <property type="project" value="UniProtKB-KW"/>
</dbReference>
<dbReference type="InterPro" id="IPR001254">
    <property type="entry name" value="Trypsin_dom"/>
</dbReference>